<gene>
    <name evidence="3" type="primary">amrB</name>
    <name evidence="3" type="ORF">ACFOE0_21135</name>
</gene>
<dbReference type="EMBL" id="JBHRTD010000018">
    <property type="protein sequence ID" value="MFC3140662.1"/>
    <property type="molecule type" value="Genomic_DNA"/>
</dbReference>
<sequence>MIKVRPTAVAGRFYHRESDLLRQEIVSWLSPRDRDDRLRAVIVPHAGYRFSGQLAAEAFSYIQPLADKFSRVILLGPSHTMSFKGVAIPSVDLFVTPLGNVPVDKVLVEALRDNPLVSQDDAPHAKEHCLEVQLPFLQQTLGEFSVLPIVYSRAMPWHLEELLNDIWDPDDTLLVISSDLSHYHNYEEATQLDGESMTMIEEFVPRLTPHQACGATGINTLLHLAQSRGWQLSRVGYMNSGDTGGDKNRVVGYVSYLVSQV</sequence>
<protein>
    <recommendedName>
        <fullName evidence="2">MEMO1 family protein ACFOE0_21135</fullName>
    </recommendedName>
</protein>
<keyword evidence="4" id="KW-1185">Reference proteome</keyword>
<evidence type="ECO:0000256" key="1">
    <source>
        <dbReference type="ARBA" id="ARBA00006315"/>
    </source>
</evidence>
<dbReference type="RefSeq" id="WP_248934518.1">
    <property type="nucleotide sequence ID" value="NZ_JAKILF010000001.1"/>
</dbReference>
<dbReference type="CDD" id="cd07361">
    <property type="entry name" value="MEMO_like"/>
    <property type="match status" value="1"/>
</dbReference>
<evidence type="ECO:0000313" key="4">
    <source>
        <dbReference type="Proteomes" id="UP001595621"/>
    </source>
</evidence>
<reference evidence="4" key="1">
    <citation type="journal article" date="2019" name="Int. J. Syst. Evol. Microbiol.">
        <title>The Global Catalogue of Microorganisms (GCM) 10K type strain sequencing project: providing services to taxonomists for standard genome sequencing and annotation.</title>
        <authorList>
            <consortium name="The Broad Institute Genomics Platform"/>
            <consortium name="The Broad Institute Genome Sequencing Center for Infectious Disease"/>
            <person name="Wu L."/>
            <person name="Ma J."/>
        </authorList>
    </citation>
    <scope>NUCLEOTIDE SEQUENCE [LARGE SCALE GENOMIC DNA]</scope>
    <source>
        <strain evidence="4">KCTC 52277</strain>
    </source>
</reference>
<dbReference type="Pfam" id="PF01875">
    <property type="entry name" value="Memo"/>
    <property type="match status" value="1"/>
</dbReference>
<dbReference type="Gene3D" id="3.40.830.10">
    <property type="entry name" value="LigB-like"/>
    <property type="match status" value="1"/>
</dbReference>
<evidence type="ECO:0000256" key="2">
    <source>
        <dbReference type="HAMAP-Rule" id="MF_00055"/>
    </source>
</evidence>
<comment type="caution">
    <text evidence="3">The sequence shown here is derived from an EMBL/GenBank/DDBJ whole genome shotgun (WGS) entry which is preliminary data.</text>
</comment>
<dbReference type="PANTHER" id="PTHR11060">
    <property type="entry name" value="PROTEIN MEMO1"/>
    <property type="match status" value="1"/>
</dbReference>
<dbReference type="PANTHER" id="PTHR11060:SF0">
    <property type="entry name" value="PROTEIN MEMO1"/>
    <property type="match status" value="1"/>
</dbReference>
<organism evidence="3 4">
    <name type="scientific">Shewanella submarina</name>
    <dbReference type="NCBI Taxonomy" id="2016376"/>
    <lineage>
        <taxon>Bacteria</taxon>
        <taxon>Pseudomonadati</taxon>
        <taxon>Pseudomonadota</taxon>
        <taxon>Gammaproteobacteria</taxon>
        <taxon>Alteromonadales</taxon>
        <taxon>Shewanellaceae</taxon>
        <taxon>Shewanella</taxon>
    </lineage>
</organism>
<accession>A0ABV7GLQ4</accession>
<dbReference type="Proteomes" id="UP001595621">
    <property type="component" value="Unassembled WGS sequence"/>
</dbReference>
<dbReference type="HAMAP" id="MF_00055">
    <property type="entry name" value="MEMO1"/>
    <property type="match status" value="1"/>
</dbReference>
<evidence type="ECO:0000313" key="3">
    <source>
        <dbReference type="EMBL" id="MFC3140662.1"/>
    </source>
</evidence>
<dbReference type="NCBIfam" id="TIGR04336">
    <property type="entry name" value="AmmeMemoSam_B"/>
    <property type="match status" value="1"/>
</dbReference>
<name>A0ABV7GLQ4_9GAMM</name>
<dbReference type="InterPro" id="IPR002737">
    <property type="entry name" value="MEMO1_fam"/>
</dbReference>
<proteinExistence type="inferred from homology"/>
<comment type="similarity">
    <text evidence="1 2">Belongs to the MEMO1 family.</text>
</comment>